<reference evidence="2 3" key="1">
    <citation type="journal article" date="2017" name="Nature">
        <title>The Apostasia genome and the evolution of orchids.</title>
        <authorList>
            <person name="Zhang G.Q."/>
            <person name="Liu K.W."/>
            <person name="Li Z."/>
            <person name="Lohaus R."/>
            <person name="Hsiao Y.Y."/>
            <person name="Niu S.C."/>
            <person name="Wang J.Y."/>
            <person name="Lin Y.C."/>
            <person name="Xu Q."/>
            <person name="Chen L.J."/>
            <person name="Yoshida K."/>
            <person name="Fujiwara S."/>
            <person name="Wang Z.W."/>
            <person name="Zhang Y.Q."/>
            <person name="Mitsuda N."/>
            <person name="Wang M."/>
            <person name="Liu G.H."/>
            <person name="Pecoraro L."/>
            <person name="Huang H.X."/>
            <person name="Xiao X.J."/>
            <person name="Lin M."/>
            <person name="Wu X.Y."/>
            <person name="Wu W.L."/>
            <person name="Chen Y.Y."/>
            <person name="Chang S.B."/>
            <person name="Sakamoto S."/>
            <person name="Ohme-Takagi M."/>
            <person name="Yagi M."/>
            <person name="Zeng S.J."/>
            <person name="Shen C.Y."/>
            <person name="Yeh C.M."/>
            <person name="Luo Y.B."/>
            <person name="Tsai W.C."/>
            <person name="Van de Peer Y."/>
            <person name="Liu Z.J."/>
        </authorList>
    </citation>
    <scope>NUCLEOTIDE SEQUENCE [LARGE SCALE GENOMIC DNA]</scope>
    <source>
        <strain evidence="3">cv. Shenzhen</strain>
        <tissue evidence="2">Stem</tissue>
    </source>
</reference>
<dbReference type="EMBL" id="KZ451909">
    <property type="protein sequence ID" value="PKA63313.1"/>
    <property type="molecule type" value="Genomic_DNA"/>
</dbReference>
<name>A0A2I0B688_9ASPA</name>
<gene>
    <name evidence="2" type="ORF">AXF42_Ash017782</name>
</gene>
<feature type="region of interest" description="Disordered" evidence="1">
    <location>
        <begin position="79"/>
        <end position="104"/>
    </location>
</feature>
<proteinExistence type="predicted"/>
<sequence>MFSVCISCKGTKSQEITESQRARFTSRDRVFRLHELQRNEESEITESQRAEEMDIWAAFGGTKHTKGRRWGRANNYAKMDMGDDASGAKSSTQTKVGVELSEAK</sequence>
<dbReference type="AlphaFoldDB" id="A0A2I0B688"/>
<dbReference type="Proteomes" id="UP000236161">
    <property type="component" value="Unassembled WGS sequence"/>
</dbReference>
<evidence type="ECO:0000313" key="2">
    <source>
        <dbReference type="EMBL" id="PKA63313.1"/>
    </source>
</evidence>
<organism evidence="2 3">
    <name type="scientific">Apostasia shenzhenica</name>
    <dbReference type="NCBI Taxonomy" id="1088818"/>
    <lineage>
        <taxon>Eukaryota</taxon>
        <taxon>Viridiplantae</taxon>
        <taxon>Streptophyta</taxon>
        <taxon>Embryophyta</taxon>
        <taxon>Tracheophyta</taxon>
        <taxon>Spermatophyta</taxon>
        <taxon>Magnoliopsida</taxon>
        <taxon>Liliopsida</taxon>
        <taxon>Asparagales</taxon>
        <taxon>Orchidaceae</taxon>
        <taxon>Apostasioideae</taxon>
        <taxon>Apostasia</taxon>
    </lineage>
</organism>
<protein>
    <submittedName>
        <fullName evidence="2">Uncharacterized protein</fullName>
    </submittedName>
</protein>
<keyword evidence="3" id="KW-1185">Reference proteome</keyword>
<evidence type="ECO:0000313" key="3">
    <source>
        <dbReference type="Proteomes" id="UP000236161"/>
    </source>
</evidence>
<evidence type="ECO:0000256" key="1">
    <source>
        <dbReference type="SAM" id="MobiDB-lite"/>
    </source>
</evidence>
<accession>A0A2I0B688</accession>